<reference evidence="9" key="1">
    <citation type="submission" date="2018-05" db="EMBL/GenBank/DDBJ databases">
        <authorList>
            <person name="Li X."/>
        </authorList>
    </citation>
    <scope>NUCLEOTIDE SEQUENCE [LARGE SCALE GENOMIC DNA]</scope>
    <source>
        <strain evidence="9">HKS-05</strain>
    </source>
</reference>
<dbReference type="InterPro" id="IPR014284">
    <property type="entry name" value="RNA_pol_sigma-70_dom"/>
</dbReference>
<dbReference type="EMBL" id="QFYP01000001">
    <property type="protein sequence ID" value="RAK61776.1"/>
    <property type="molecule type" value="Genomic_DNA"/>
</dbReference>
<evidence type="ECO:0000259" key="7">
    <source>
        <dbReference type="Pfam" id="PF08281"/>
    </source>
</evidence>
<dbReference type="SUPFAM" id="SSF88946">
    <property type="entry name" value="Sigma2 domain of RNA polymerase sigma factors"/>
    <property type="match status" value="1"/>
</dbReference>
<comment type="similarity">
    <text evidence="1">Belongs to the sigma-70 factor family. ECF subfamily.</text>
</comment>
<dbReference type="NCBIfam" id="TIGR02937">
    <property type="entry name" value="sigma70-ECF"/>
    <property type="match status" value="1"/>
</dbReference>
<feature type="compositionally biased region" description="Basic and acidic residues" evidence="5">
    <location>
        <begin position="97"/>
        <end position="109"/>
    </location>
</feature>
<protein>
    <submittedName>
        <fullName evidence="8">RNA polymerase sigma factor</fullName>
    </submittedName>
</protein>
<name>A0A328B785_9CAUL</name>
<dbReference type="PANTHER" id="PTHR43133">
    <property type="entry name" value="RNA POLYMERASE ECF-TYPE SIGMA FACTO"/>
    <property type="match status" value="1"/>
</dbReference>
<dbReference type="InterPro" id="IPR036388">
    <property type="entry name" value="WH-like_DNA-bd_sf"/>
</dbReference>
<dbReference type="GO" id="GO:0006352">
    <property type="term" value="P:DNA-templated transcription initiation"/>
    <property type="evidence" value="ECO:0007669"/>
    <property type="project" value="InterPro"/>
</dbReference>
<evidence type="ECO:0000256" key="3">
    <source>
        <dbReference type="ARBA" id="ARBA00023082"/>
    </source>
</evidence>
<gene>
    <name evidence="8" type="ORF">DJ021_10465</name>
</gene>
<evidence type="ECO:0000256" key="2">
    <source>
        <dbReference type="ARBA" id="ARBA00023015"/>
    </source>
</evidence>
<dbReference type="OrthoDB" id="9803470at2"/>
<proteinExistence type="inferred from homology"/>
<dbReference type="SUPFAM" id="SSF88659">
    <property type="entry name" value="Sigma3 and sigma4 domains of RNA polymerase sigma factors"/>
    <property type="match status" value="1"/>
</dbReference>
<feature type="domain" description="RNA polymerase sigma factor 70 region 4 type 2" evidence="7">
    <location>
        <begin position="126"/>
        <end position="178"/>
    </location>
</feature>
<dbReference type="PANTHER" id="PTHR43133:SF32">
    <property type="entry name" value="BLR3042 PROTEIN"/>
    <property type="match status" value="1"/>
</dbReference>
<dbReference type="CDD" id="cd06171">
    <property type="entry name" value="Sigma70_r4"/>
    <property type="match status" value="1"/>
</dbReference>
<dbReference type="InterPro" id="IPR007627">
    <property type="entry name" value="RNA_pol_sigma70_r2"/>
</dbReference>
<dbReference type="Pfam" id="PF08281">
    <property type="entry name" value="Sigma70_r4_2"/>
    <property type="match status" value="1"/>
</dbReference>
<dbReference type="GO" id="GO:0016987">
    <property type="term" value="F:sigma factor activity"/>
    <property type="evidence" value="ECO:0007669"/>
    <property type="project" value="UniProtKB-KW"/>
</dbReference>
<evidence type="ECO:0000313" key="8">
    <source>
        <dbReference type="EMBL" id="RAK61776.1"/>
    </source>
</evidence>
<dbReference type="GO" id="GO:0003677">
    <property type="term" value="F:DNA binding"/>
    <property type="evidence" value="ECO:0007669"/>
    <property type="project" value="InterPro"/>
</dbReference>
<dbReference type="AlphaFoldDB" id="A0A328B785"/>
<evidence type="ECO:0000259" key="6">
    <source>
        <dbReference type="Pfam" id="PF04542"/>
    </source>
</evidence>
<organism evidence="8 9">
    <name type="scientific">Phenylobacterium hankyongense</name>
    <dbReference type="NCBI Taxonomy" id="1813876"/>
    <lineage>
        <taxon>Bacteria</taxon>
        <taxon>Pseudomonadati</taxon>
        <taxon>Pseudomonadota</taxon>
        <taxon>Alphaproteobacteria</taxon>
        <taxon>Caulobacterales</taxon>
        <taxon>Caulobacteraceae</taxon>
        <taxon>Phenylobacterium</taxon>
    </lineage>
</organism>
<keyword evidence="9" id="KW-1185">Reference proteome</keyword>
<evidence type="ECO:0000256" key="5">
    <source>
        <dbReference type="SAM" id="MobiDB-lite"/>
    </source>
</evidence>
<keyword evidence="2" id="KW-0805">Transcription regulation</keyword>
<evidence type="ECO:0000313" key="9">
    <source>
        <dbReference type="Proteomes" id="UP000249842"/>
    </source>
</evidence>
<feature type="region of interest" description="Disordered" evidence="5">
    <location>
        <begin position="97"/>
        <end position="118"/>
    </location>
</feature>
<dbReference type="InterPro" id="IPR013324">
    <property type="entry name" value="RNA_pol_sigma_r3/r4-like"/>
</dbReference>
<dbReference type="InterPro" id="IPR013325">
    <property type="entry name" value="RNA_pol_sigma_r2"/>
</dbReference>
<dbReference type="Gene3D" id="1.10.1740.10">
    <property type="match status" value="1"/>
</dbReference>
<feature type="domain" description="RNA polymerase sigma-70 region 2" evidence="6">
    <location>
        <begin position="31"/>
        <end position="97"/>
    </location>
</feature>
<dbReference type="InterPro" id="IPR013249">
    <property type="entry name" value="RNA_pol_sigma70_r4_t2"/>
</dbReference>
<evidence type="ECO:0000256" key="4">
    <source>
        <dbReference type="ARBA" id="ARBA00023163"/>
    </source>
</evidence>
<comment type="caution">
    <text evidence="8">The sequence shown here is derived from an EMBL/GenBank/DDBJ whole genome shotgun (WGS) entry which is preliminary data.</text>
</comment>
<sequence>MHQANASAPAEDPSELIARVCRRDLRAFECLYRDYHPRLTRFLTSMIRRPQLVEEVLNDTMLVVWNQPERYNGASKLSTWIFAIAYRKALMALQRQDDPVDDGRAESRASAEAGPEDELGQRQVRKILLKAIGELSPDHRTVVDLTYFHEIGYREIAEIMDCPVDTVKTRMFHARRHLRRRLAGGLADWL</sequence>
<keyword evidence="4" id="KW-0804">Transcription</keyword>
<dbReference type="InterPro" id="IPR039425">
    <property type="entry name" value="RNA_pol_sigma-70-like"/>
</dbReference>
<keyword evidence="3" id="KW-0731">Sigma factor</keyword>
<dbReference type="Proteomes" id="UP000249842">
    <property type="component" value="Unassembled WGS sequence"/>
</dbReference>
<dbReference type="Gene3D" id="1.10.10.10">
    <property type="entry name" value="Winged helix-like DNA-binding domain superfamily/Winged helix DNA-binding domain"/>
    <property type="match status" value="1"/>
</dbReference>
<evidence type="ECO:0000256" key="1">
    <source>
        <dbReference type="ARBA" id="ARBA00010641"/>
    </source>
</evidence>
<dbReference type="Pfam" id="PF04542">
    <property type="entry name" value="Sigma70_r2"/>
    <property type="match status" value="1"/>
</dbReference>
<accession>A0A328B785</accession>